<feature type="transmembrane region" description="Helical" evidence="1">
    <location>
        <begin position="31"/>
        <end position="48"/>
    </location>
</feature>
<dbReference type="Proteomes" id="UP000011863">
    <property type="component" value="Chromosome"/>
</dbReference>
<keyword evidence="1" id="KW-1133">Transmembrane helix</keyword>
<dbReference type="EMBL" id="AP012057">
    <property type="protein sequence ID" value="BAN00427.1"/>
    <property type="molecule type" value="Genomic_DNA"/>
</dbReference>
<evidence type="ECO:0000256" key="1">
    <source>
        <dbReference type="SAM" id="Phobius"/>
    </source>
</evidence>
<sequence>MEDLRLAVFEVFFDDFTCGELLVENAKFLEQRIFVGAIIALFLLGRAATMSDCLLLCLALLLAKFTLAFLVTLRA</sequence>
<accession>A0A6C7DYT5</accession>
<feature type="transmembrane region" description="Helical" evidence="1">
    <location>
        <begin position="53"/>
        <end position="73"/>
    </location>
</feature>
<dbReference type="KEGG" id="aym:YM304_01130"/>
<keyword evidence="1" id="KW-0812">Transmembrane</keyword>
<protein>
    <submittedName>
        <fullName evidence="2">Uncharacterized protein</fullName>
    </submittedName>
</protein>
<keyword evidence="3" id="KW-1185">Reference proteome</keyword>
<reference evidence="2 3" key="1">
    <citation type="journal article" date="2013" name="Int. J. Syst. Evol. Microbiol.">
        <title>Ilumatobacter nonamiense sp. nov. and Ilumatobacter coccineum sp. nov., isolated from seashore sand.</title>
        <authorList>
            <person name="Matsumoto A."/>
            <person name="Kasai H."/>
            <person name="Matsuo Y."/>
            <person name="Shizuri Y."/>
            <person name="Ichikawa N."/>
            <person name="Fujita N."/>
            <person name="Omura S."/>
            <person name="Takahashi Y."/>
        </authorList>
    </citation>
    <scope>NUCLEOTIDE SEQUENCE [LARGE SCALE GENOMIC DNA]</scope>
    <source>
        <strain evidence="3">NBRC 103263 / KCTC 29153 / YM16-304</strain>
    </source>
</reference>
<evidence type="ECO:0000313" key="3">
    <source>
        <dbReference type="Proteomes" id="UP000011863"/>
    </source>
</evidence>
<dbReference type="AlphaFoldDB" id="A0A6C7DYT5"/>
<evidence type="ECO:0000313" key="2">
    <source>
        <dbReference type="EMBL" id="BAN00427.1"/>
    </source>
</evidence>
<organism evidence="2 3">
    <name type="scientific">Ilumatobacter coccineus (strain NBRC 103263 / KCTC 29153 / YM16-304)</name>
    <dbReference type="NCBI Taxonomy" id="1313172"/>
    <lineage>
        <taxon>Bacteria</taxon>
        <taxon>Bacillati</taxon>
        <taxon>Actinomycetota</taxon>
        <taxon>Acidimicrobiia</taxon>
        <taxon>Acidimicrobiales</taxon>
        <taxon>Ilumatobacteraceae</taxon>
        <taxon>Ilumatobacter</taxon>
    </lineage>
</organism>
<keyword evidence="1" id="KW-0472">Membrane</keyword>
<proteinExistence type="predicted"/>
<name>A0A6C7DYT5_ILUCY</name>
<gene>
    <name evidence="2" type="ORF">YM304_01130</name>
</gene>